<reference evidence="1 2" key="1">
    <citation type="journal article" date="2019" name="Sci. Rep.">
        <title>Orb-weaving spider Araneus ventricosus genome elucidates the spidroin gene catalogue.</title>
        <authorList>
            <person name="Kono N."/>
            <person name="Nakamura H."/>
            <person name="Ohtoshi R."/>
            <person name="Moran D.A.P."/>
            <person name="Shinohara A."/>
            <person name="Yoshida Y."/>
            <person name="Fujiwara M."/>
            <person name="Mori M."/>
            <person name="Tomita M."/>
            <person name="Arakawa K."/>
        </authorList>
    </citation>
    <scope>NUCLEOTIDE SEQUENCE [LARGE SCALE GENOMIC DNA]</scope>
</reference>
<keyword evidence="2" id="KW-1185">Reference proteome</keyword>
<evidence type="ECO:0000313" key="1">
    <source>
        <dbReference type="EMBL" id="GBO37295.1"/>
    </source>
</evidence>
<dbReference type="AlphaFoldDB" id="A0A4Y2WIH8"/>
<protein>
    <submittedName>
        <fullName evidence="1">Uncharacterized protein</fullName>
    </submittedName>
</protein>
<name>A0A4Y2WIH8_ARAVE</name>
<comment type="caution">
    <text evidence="1">The sequence shown here is derived from an EMBL/GenBank/DDBJ whole genome shotgun (WGS) entry which is preliminary data.</text>
</comment>
<gene>
    <name evidence="1" type="ORF">AVEN_29841_1</name>
</gene>
<dbReference type="Proteomes" id="UP000499080">
    <property type="component" value="Unassembled WGS sequence"/>
</dbReference>
<organism evidence="1 2">
    <name type="scientific">Araneus ventricosus</name>
    <name type="common">Orbweaver spider</name>
    <name type="synonym">Epeira ventricosa</name>
    <dbReference type="NCBI Taxonomy" id="182803"/>
    <lineage>
        <taxon>Eukaryota</taxon>
        <taxon>Metazoa</taxon>
        <taxon>Ecdysozoa</taxon>
        <taxon>Arthropoda</taxon>
        <taxon>Chelicerata</taxon>
        <taxon>Arachnida</taxon>
        <taxon>Araneae</taxon>
        <taxon>Araneomorphae</taxon>
        <taxon>Entelegynae</taxon>
        <taxon>Araneoidea</taxon>
        <taxon>Araneidae</taxon>
        <taxon>Araneus</taxon>
    </lineage>
</organism>
<evidence type="ECO:0000313" key="2">
    <source>
        <dbReference type="Proteomes" id="UP000499080"/>
    </source>
</evidence>
<proteinExistence type="predicted"/>
<accession>A0A4Y2WIH8</accession>
<dbReference type="EMBL" id="BGPR01061671">
    <property type="protein sequence ID" value="GBO37295.1"/>
    <property type="molecule type" value="Genomic_DNA"/>
</dbReference>
<sequence length="91" mass="9962">MSSNNTLVDRNSSRTFFSYISSFAVSQILKNSASIDERVTDFCLAVLHETGAFPQKTTCPPTEILSSVQDAKSASEYAVREISAMFPMSSL</sequence>